<name>M7YZ72_TRIUA</name>
<organism evidence="2">
    <name type="scientific">Triticum urartu</name>
    <name type="common">Red wild einkorn</name>
    <name type="synonym">Crithodium urartu</name>
    <dbReference type="NCBI Taxonomy" id="4572"/>
    <lineage>
        <taxon>Eukaryota</taxon>
        <taxon>Viridiplantae</taxon>
        <taxon>Streptophyta</taxon>
        <taxon>Embryophyta</taxon>
        <taxon>Tracheophyta</taxon>
        <taxon>Spermatophyta</taxon>
        <taxon>Magnoliopsida</taxon>
        <taxon>Liliopsida</taxon>
        <taxon>Poales</taxon>
        <taxon>Poaceae</taxon>
        <taxon>BOP clade</taxon>
        <taxon>Pooideae</taxon>
        <taxon>Triticodae</taxon>
        <taxon>Triticeae</taxon>
        <taxon>Triticinae</taxon>
        <taxon>Triticum</taxon>
    </lineage>
</organism>
<accession>M7YZ72</accession>
<sequence length="67" mass="7067">MAGTGTPTSHKEHGSRGGLNCTSLPLEMEDGGRAGEKERQGKEVACAERWLWTPSAAADRSLNGGRV</sequence>
<reference evidence="2" key="1">
    <citation type="journal article" date="2013" name="Nature">
        <title>Draft genome of the wheat A-genome progenitor Triticum urartu.</title>
        <authorList>
            <person name="Ling H.Q."/>
            <person name="Zhao S."/>
            <person name="Liu D."/>
            <person name="Wang J."/>
            <person name="Sun H."/>
            <person name="Zhang C."/>
            <person name="Fan H."/>
            <person name="Li D."/>
            <person name="Dong L."/>
            <person name="Tao Y."/>
            <person name="Gao C."/>
            <person name="Wu H."/>
            <person name="Li Y."/>
            <person name="Cui Y."/>
            <person name="Guo X."/>
            <person name="Zheng S."/>
            <person name="Wang B."/>
            <person name="Yu K."/>
            <person name="Liang Q."/>
            <person name="Yang W."/>
            <person name="Lou X."/>
            <person name="Chen J."/>
            <person name="Feng M."/>
            <person name="Jian J."/>
            <person name="Zhang X."/>
            <person name="Luo G."/>
            <person name="Jiang Y."/>
            <person name="Liu J."/>
            <person name="Wang Z."/>
            <person name="Sha Y."/>
            <person name="Zhang B."/>
            <person name="Wu H."/>
            <person name="Tang D."/>
            <person name="Shen Q."/>
            <person name="Xue P."/>
            <person name="Zou S."/>
            <person name="Wang X."/>
            <person name="Liu X."/>
            <person name="Wang F."/>
            <person name="Yang Y."/>
            <person name="An X."/>
            <person name="Dong Z."/>
            <person name="Zhang K."/>
            <person name="Zhang X."/>
            <person name="Luo M.C."/>
            <person name="Dvorak J."/>
            <person name="Tong Y."/>
            <person name="Wang J."/>
            <person name="Yang H."/>
            <person name="Li Z."/>
            <person name="Wang D."/>
            <person name="Zhang A."/>
            <person name="Wang J."/>
        </authorList>
    </citation>
    <scope>NUCLEOTIDE SEQUENCE</scope>
</reference>
<dbReference type="AlphaFoldDB" id="M7YZ72"/>
<dbReference type="EMBL" id="KD200804">
    <property type="protein sequence ID" value="EMS52962.1"/>
    <property type="molecule type" value="Genomic_DNA"/>
</dbReference>
<protein>
    <submittedName>
        <fullName evidence="2">Uncharacterized protein</fullName>
    </submittedName>
</protein>
<evidence type="ECO:0000313" key="2">
    <source>
        <dbReference type="EMBL" id="EMS52962.1"/>
    </source>
</evidence>
<feature type="region of interest" description="Disordered" evidence="1">
    <location>
        <begin position="1"/>
        <end position="41"/>
    </location>
</feature>
<evidence type="ECO:0000256" key="1">
    <source>
        <dbReference type="SAM" id="MobiDB-lite"/>
    </source>
</evidence>
<gene>
    <name evidence="2" type="ORF">TRIUR3_29026</name>
</gene>
<feature type="compositionally biased region" description="Basic and acidic residues" evidence="1">
    <location>
        <begin position="30"/>
        <end position="41"/>
    </location>
</feature>
<proteinExistence type="predicted"/>